<dbReference type="InterPro" id="IPR011063">
    <property type="entry name" value="TilS/TtcA_N"/>
</dbReference>
<dbReference type="InterPro" id="IPR012795">
    <property type="entry name" value="tRNA_Ile_lys_synt_N"/>
</dbReference>
<dbReference type="GO" id="GO:0005524">
    <property type="term" value="F:ATP binding"/>
    <property type="evidence" value="ECO:0007669"/>
    <property type="project" value="UniProtKB-UniRule"/>
</dbReference>
<dbReference type="Gene3D" id="1.20.59.20">
    <property type="match status" value="1"/>
</dbReference>
<keyword evidence="11" id="KW-1185">Reference proteome</keyword>
<comment type="function">
    <text evidence="8">Ligates lysine onto the cytidine present at position 34 of the AUA codon-specific tRNA(Ile) that contains the anticodon CAU, in an ATP-dependent manner. Cytidine is converted to lysidine, thus changing the amino acid specificity of the tRNA from methionine to isoleucine.</text>
</comment>
<gene>
    <name evidence="8 10" type="primary">tilS</name>
    <name evidence="10" type="ORF">NIDE2739</name>
</gene>
<keyword evidence="3 8" id="KW-0436">Ligase</keyword>
<dbReference type="KEGG" id="nde:NIDE2739"/>
<protein>
    <recommendedName>
        <fullName evidence="8">tRNA(Ile)-lysidine synthase</fullName>
        <ecNumber evidence="8">6.3.4.19</ecNumber>
    </recommendedName>
    <alternativeName>
        <fullName evidence="8">tRNA(Ile)-2-lysyl-cytidine synthase</fullName>
    </alternativeName>
    <alternativeName>
        <fullName evidence="8">tRNA(Ile)-lysidine synthetase</fullName>
    </alternativeName>
</protein>
<dbReference type="NCBIfam" id="TIGR02432">
    <property type="entry name" value="lysidine_TilS_N"/>
    <property type="match status" value="1"/>
</dbReference>
<evidence type="ECO:0000256" key="3">
    <source>
        <dbReference type="ARBA" id="ARBA00022598"/>
    </source>
</evidence>
<dbReference type="HOGENOM" id="CLU_018869_0_1_0"/>
<dbReference type="Proteomes" id="UP000001660">
    <property type="component" value="Chromosome"/>
</dbReference>
<dbReference type="InterPro" id="IPR012796">
    <property type="entry name" value="Lysidine-tRNA-synth_C"/>
</dbReference>
<dbReference type="SMART" id="SM00977">
    <property type="entry name" value="TilS_C"/>
    <property type="match status" value="1"/>
</dbReference>
<dbReference type="SUPFAM" id="SSF52402">
    <property type="entry name" value="Adenine nucleotide alpha hydrolases-like"/>
    <property type="match status" value="1"/>
</dbReference>
<evidence type="ECO:0000313" key="11">
    <source>
        <dbReference type="Proteomes" id="UP000001660"/>
    </source>
</evidence>
<dbReference type="InterPro" id="IPR014729">
    <property type="entry name" value="Rossmann-like_a/b/a_fold"/>
</dbReference>
<evidence type="ECO:0000256" key="7">
    <source>
        <dbReference type="ARBA" id="ARBA00048539"/>
    </source>
</evidence>
<dbReference type="GO" id="GO:0006400">
    <property type="term" value="P:tRNA modification"/>
    <property type="evidence" value="ECO:0007669"/>
    <property type="project" value="UniProtKB-UniRule"/>
</dbReference>
<comment type="catalytic activity">
    <reaction evidence="7 8">
        <text>cytidine(34) in tRNA(Ile2) + L-lysine + ATP = lysidine(34) in tRNA(Ile2) + AMP + diphosphate + H(+)</text>
        <dbReference type="Rhea" id="RHEA:43744"/>
        <dbReference type="Rhea" id="RHEA-COMP:10625"/>
        <dbReference type="Rhea" id="RHEA-COMP:10670"/>
        <dbReference type="ChEBI" id="CHEBI:15378"/>
        <dbReference type="ChEBI" id="CHEBI:30616"/>
        <dbReference type="ChEBI" id="CHEBI:32551"/>
        <dbReference type="ChEBI" id="CHEBI:33019"/>
        <dbReference type="ChEBI" id="CHEBI:82748"/>
        <dbReference type="ChEBI" id="CHEBI:83665"/>
        <dbReference type="ChEBI" id="CHEBI:456215"/>
        <dbReference type="EC" id="6.3.4.19"/>
    </reaction>
</comment>
<dbReference type="Pfam" id="PF11734">
    <property type="entry name" value="TilS_C"/>
    <property type="match status" value="1"/>
</dbReference>
<comment type="domain">
    <text evidence="8">The N-terminal region contains the highly conserved SGGXDS motif, predicted to be a P-loop motif involved in ATP binding.</text>
</comment>
<dbReference type="EMBL" id="FP929003">
    <property type="protein sequence ID" value="CBK42445.1"/>
    <property type="molecule type" value="Genomic_DNA"/>
</dbReference>
<evidence type="ECO:0000313" key="10">
    <source>
        <dbReference type="EMBL" id="CBK42445.1"/>
    </source>
</evidence>
<dbReference type="InterPro" id="IPR012094">
    <property type="entry name" value="tRNA_Ile_lys_synt"/>
</dbReference>
<dbReference type="GO" id="GO:0032267">
    <property type="term" value="F:tRNA(Ile)-lysidine synthase activity"/>
    <property type="evidence" value="ECO:0007669"/>
    <property type="project" value="UniProtKB-EC"/>
</dbReference>
<evidence type="ECO:0000256" key="4">
    <source>
        <dbReference type="ARBA" id="ARBA00022694"/>
    </source>
</evidence>
<dbReference type="AlphaFoldDB" id="D8PGQ8"/>
<organism evidence="10 11">
    <name type="scientific">Nitrospira defluvii</name>
    <dbReference type="NCBI Taxonomy" id="330214"/>
    <lineage>
        <taxon>Bacteria</taxon>
        <taxon>Pseudomonadati</taxon>
        <taxon>Nitrospirota</taxon>
        <taxon>Nitrospiria</taxon>
        <taxon>Nitrospirales</taxon>
        <taxon>Nitrospiraceae</taxon>
        <taxon>Nitrospira</taxon>
    </lineage>
</organism>
<accession>D8PGQ8</accession>
<dbReference type="Pfam" id="PF01171">
    <property type="entry name" value="ATP_bind_3"/>
    <property type="match status" value="1"/>
</dbReference>
<dbReference type="CDD" id="cd01992">
    <property type="entry name" value="TilS_N"/>
    <property type="match status" value="1"/>
</dbReference>
<evidence type="ECO:0000256" key="8">
    <source>
        <dbReference type="HAMAP-Rule" id="MF_01161"/>
    </source>
</evidence>
<name>D8PGQ8_9BACT</name>
<dbReference type="Gene3D" id="3.40.50.620">
    <property type="entry name" value="HUPs"/>
    <property type="match status" value="1"/>
</dbReference>
<dbReference type="HAMAP" id="MF_01161">
    <property type="entry name" value="tRNA_Ile_lys_synt"/>
    <property type="match status" value="1"/>
</dbReference>
<evidence type="ECO:0000256" key="6">
    <source>
        <dbReference type="ARBA" id="ARBA00022840"/>
    </source>
</evidence>
<dbReference type="STRING" id="330214.NIDE2739"/>
<dbReference type="PANTHER" id="PTHR43033">
    <property type="entry name" value="TRNA(ILE)-LYSIDINE SYNTHASE-RELATED"/>
    <property type="match status" value="1"/>
</dbReference>
<feature type="domain" description="Lysidine-tRNA(Ile) synthetase C-terminal" evidence="9">
    <location>
        <begin position="376"/>
        <end position="448"/>
    </location>
</feature>
<dbReference type="SUPFAM" id="SSF56037">
    <property type="entry name" value="PheT/TilS domain"/>
    <property type="match status" value="1"/>
</dbReference>
<feature type="binding site" evidence="8">
    <location>
        <begin position="4"/>
        <end position="9"/>
    </location>
    <ligand>
        <name>ATP</name>
        <dbReference type="ChEBI" id="CHEBI:30616"/>
    </ligand>
</feature>
<comment type="subcellular location">
    <subcellularLocation>
        <location evidence="1 8">Cytoplasm</location>
    </subcellularLocation>
</comment>
<reference evidence="10 11" key="1">
    <citation type="journal article" date="2010" name="Proc. Natl. Acad. Sci. U.S.A.">
        <title>A Nitrospira metagenome illuminates the physiology and evolution of globally important nitrite-oxidizing bacteria.</title>
        <authorList>
            <person name="Lucker S."/>
            <person name="Wagner M."/>
            <person name="Maixner F."/>
            <person name="Pelletier E."/>
            <person name="Koch H."/>
            <person name="Vacherie B."/>
            <person name="Rattei T."/>
            <person name="Sinninghe Damste J."/>
            <person name="Spieck E."/>
            <person name="Le Paslier D."/>
            <person name="Daims H."/>
        </authorList>
    </citation>
    <scope>NUCLEOTIDE SEQUENCE [LARGE SCALE GENOMIC DNA]</scope>
</reference>
<dbReference type="NCBIfam" id="TIGR02433">
    <property type="entry name" value="lysidine_TilS_C"/>
    <property type="match status" value="1"/>
</dbReference>
<dbReference type="PANTHER" id="PTHR43033:SF1">
    <property type="entry name" value="TRNA(ILE)-LYSIDINE SYNTHASE-RELATED"/>
    <property type="match status" value="1"/>
</dbReference>
<dbReference type="eggNOG" id="COG0037">
    <property type="taxonomic scope" value="Bacteria"/>
</dbReference>
<keyword evidence="4 8" id="KW-0819">tRNA processing</keyword>
<sequence>MAVSGGPDSVALLSILHQLAPAWNLLLTVVHCNYGLRGAESDGDASFVAALCRRLELPCHIRRLTVDRRGTGESSSLQARAREARYRLFRDVVVELGADRVALGHTADDQAETVLLRMLRGTGLRGLAGMPHIRESLFVRPLLSRSRQEILAYLQAVGLSYRTDSSNAKSIYLRNRVRHELLPVMQSLAPAAARILARQADLLRDDDRLLDALAAHRLERTIRSRDSATIVLDRTVLLKQPPALQRRILRQAIQAVAPSTGVPRSDVLLSMLASLASHSGGIWNAGAAMVACEQDQVRLTAVSPLPPIGGEGLQPLSAASAPDVVTIADLPSAVSWPLTGAVIRLRAVTRERGLVLLEKPSSSLALLDADRLSWPLTIRPWRHGDWFFPTGMAGRRKKLQDYFTDAKLGRSMRERIPLVLSGEGIAWIVGQRVDARFAATGSTTRFVLVRVTQPLRRKGVF</sequence>
<dbReference type="EC" id="6.3.4.19" evidence="8"/>
<proteinExistence type="inferred from homology"/>
<dbReference type="GO" id="GO:0005737">
    <property type="term" value="C:cytoplasm"/>
    <property type="evidence" value="ECO:0007669"/>
    <property type="project" value="UniProtKB-SubCell"/>
</dbReference>
<comment type="similarity">
    <text evidence="8">Belongs to the tRNA(Ile)-lysidine synthase family.</text>
</comment>
<evidence type="ECO:0000256" key="2">
    <source>
        <dbReference type="ARBA" id="ARBA00022490"/>
    </source>
</evidence>
<evidence type="ECO:0000256" key="5">
    <source>
        <dbReference type="ARBA" id="ARBA00022741"/>
    </source>
</evidence>
<keyword evidence="5 8" id="KW-0547">Nucleotide-binding</keyword>
<keyword evidence="2 8" id="KW-0963">Cytoplasm</keyword>
<evidence type="ECO:0000256" key="1">
    <source>
        <dbReference type="ARBA" id="ARBA00004496"/>
    </source>
</evidence>
<keyword evidence="6 8" id="KW-0067">ATP-binding</keyword>
<evidence type="ECO:0000259" key="9">
    <source>
        <dbReference type="SMART" id="SM00977"/>
    </source>
</evidence>